<dbReference type="Proteomes" id="UP000248134">
    <property type="component" value="Unassembled WGS sequence"/>
</dbReference>
<evidence type="ECO:0000313" key="1">
    <source>
        <dbReference type="EMBL" id="PZA12992.1"/>
    </source>
</evidence>
<dbReference type="RefSeq" id="WP_110785073.1">
    <property type="nucleotide sequence ID" value="NZ_QKQS01000008.1"/>
</dbReference>
<evidence type="ECO:0000313" key="2">
    <source>
        <dbReference type="Proteomes" id="UP000248134"/>
    </source>
</evidence>
<name>A0A323UIX3_RHOPL</name>
<organism evidence="1 2">
    <name type="scientific">Rhodopseudomonas palustris</name>
    <dbReference type="NCBI Taxonomy" id="1076"/>
    <lineage>
        <taxon>Bacteria</taxon>
        <taxon>Pseudomonadati</taxon>
        <taxon>Pseudomonadota</taxon>
        <taxon>Alphaproteobacteria</taxon>
        <taxon>Hyphomicrobiales</taxon>
        <taxon>Nitrobacteraceae</taxon>
        <taxon>Rhodopseudomonas</taxon>
    </lineage>
</organism>
<dbReference type="OrthoDB" id="8420544at2"/>
<gene>
    <name evidence="1" type="ORF">DNX69_05845</name>
</gene>
<dbReference type="EMBL" id="QKQS01000008">
    <property type="protein sequence ID" value="PZA12992.1"/>
    <property type="molecule type" value="Genomic_DNA"/>
</dbReference>
<protein>
    <submittedName>
        <fullName evidence="1">Uncharacterized protein</fullName>
    </submittedName>
</protein>
<dbReference type="AlphaFoldDB" id="A0A323UIX3"/>
<reference evidence="1 2" key="1">
    <citation type="submission" date="2018-06" db="EMBL/GenBank/DDBJ databases">
        <title>Draft Whole-Genome Sequence of the purple photosynthetic bacterium Rhodospeudomonas palustris XCP.</title>
        <authorList>
            <person name="Rayyan A."/>
            <person name="Meyer T.E."/>
            <person name="Kyndt J.A."/>
        </authorList>
    </citation>
    <scope>NUCLEOTIDE SEQUENCE [LARGE SCALE GENOMIC DNA]</scope>
    <source>
        <strain evidence="1 2">XCP</strain>
    </source>
</reference>
<sequence length="85" mass="9550">MTQLPLFDERVKTAPRSPDVSYIRRSLGRLLRLAREAEILPWSEAETASWEKLFPQLAASLPADEGEALIAEFQGELARLRSPAD</sequence>
<accession>A0A323UIX3</accession>
<proteinExistence type="predicted"/>
<comment type="caution">
    <text evidence="1">The sequence shown here is derived from an EMBL/GenBank/DDBJ whole genome shotgun (WGS) entry which is preliminary data.</text>
</comment>